<accession>A0AA37LMZ9</accession>
<proteinExistence type="predicted"/>
<evidence type="ECO:0000313" key="3">
    <source>
        <dbReference type="Proteomes" id="UP001055172"/>
    </source>
</evidence>
<feature type="compositionally biased region" description="Acidic residues" evidence="1">
    <location>
        <begin position="186"/>
        <end position="198"/>
    </location>
</feature>
<feature type="region of interest" description="Disordered" evidence="1">
    <location>
        <begin position="156"/>
        <end position="218"/>
    </location>
</feature>
<reference evidence="2 3" key="1">
    <citation type="submission" date="2021-07" db="EMBL/GenBank/DDBJ databases">
        <title>Genome data of Colletotrichum spaethianum.</title>
        <authorList>
            <person name="Utami Y.D."/>
            <person name="Hiruma K."/>
        </authorList>
    </citation>
    <scope>NUCLEOTIDE SEQUENCE [LARGE SCALE GENOMIC DNA]</scope>
    <source>
        <strain evidence="2 3">MAFF 242679</strain>
    </source>
</reference>
<dbReference type="EMBL" id="BPPX01000002">
    <property type="protein sequence ID" value="GJC78341.1"/>
    <property type="molecule type" value="Genomic_DNA"/>
</dbReference>
<gene>
    <name evidence="2" type="ORF">ColLi_01179</name>
</gene>
<dbReference type="AlphaFoldDB" id="A0AA37LMZ9"/>
<evidence type="ECO:0000256" key="1">
    <source>
        <dbReference type="SAM" id="MobiDB-lite"/>
    </source>
</evidence>
<dbReference type="Proteomes" id="UP001055172">
    <property type="component" value="Unassembled WGS sequence"/>
</dbReference>
<comment type="caution">
    <text evidence="2">The sequence shown here is derived from an EMBL/GenBank/DDBJ whole genome shotgun (WGS) entry which is preliminary data.</text>
</comment>
<feature type="region of interest" description="Disordered" evidence="1">
    <location>
        <begin position="73"/>
        <end position="102"/>
    </location>
</feature>
<feature type="region of interest" description="Disordered" evidence="1">
    <location>
        <begin position="262"/>
        <end position="290"/>
    </location>
</feature>
<sequence>MEGSPLVELSGFCDAVFDGWWEVGIRFGDRRNLGWHLSTPYKTNIRRYRTQLLLSDRSNNTSVDISHACISADDDAPKASGAAPRRPGRPIHHSSGYGGAPGAAAVEDLEAEDVPPECVQVCTPIVQLTARCEAQAEQRFGTDRRWIGQRQVVGGLEREPRGRRGKRRSLQRMLGTRLGRRQEGQGDSDDSDDSDDEGAATQRRPAPGNAAVGTGQSEAANEAAAESVMRACVCGERGFDVAGAALGCAACVAQNGTAVEANEDHRRVRLRRRAGTDDDGGDDPAASSARACDKHSAAAAVSAEHTPYYTNLFNAASVGRTSGYSGPTLPDDVVAAAGGNISDAEFRVRHARHGVRDSFVQHAAVYRLAE</sequence>
<protein>
    <submittedName>
        <fullName evidence="2">Uncharacterized protein</fullName>
    </submittedName>
</protein>
<evidence type="ECO:0000313" key="2">
    <source>
        <dbReference type="EMBL" id="GJC78341.1"/>
    </source>
</evidence>
<name>A0AA37LMZ9_9PEZI</name>
<keyword evidence="3" id="KW-1185">Reference proteome</keyword>
<organism evidence="2 3">
    <name type="scientific">Colletotrichum liriopes</name>
    <dbReference type="NCBI Taxonomy" id="708192"/>
    <lineage>
        <taxon>Eukaryota</taxon>
        <taxon>Fungi</taxon>
        <taxon>Dikarya</taxon>
        <taxon>Ascomycota</taxon>
        <taxon>Pezizomycotina</taxon>
        <taxon>Sordariomycetes</taxon>
        <taxon>Hypocreomycetidae</taxon>
        <taxon>Glomerellales</taxon>
        <taxon>Glomerellaceae</taxon>
        <taxon>Colletotrichum</taxon>
        <taxon>Colletotrichum spaethianum species complex</taxon>
    </lineage>
</organism>